<comment type="caution">
    <text evidence="1">The sequence shown here is derived from an EMBL/GenBank/DDBJ whole genome shotgun (WGS) entry which is preliminary data.</text>
</comment>
<dbReference type="Proteomes" id="UP000749646">
    <property type="component" value="Unassembled WGS sequence"/>
</dbReference>
<sequence>MTRVKKLSLRESKGITGEGFVSLTAAPEAGKPSAKAPILLRPDFLELNLDQSRIRGDFLTTLRSQCPIARYKVRESLSNS</sequence>
<dbReference type="AlphaFoldDB" id="A0A9P6ST06"/>
<dbReference type="EMBL" id="JAAAHW010000788">
    <property type="protein sequence ID" value="KAF9999010.1"/>
    <property type="molecule type" value="Genomic_DNA"/>
</dbReference>
<name>A0A9P6ST06_9FUNG</name>
<dbReference type="OrthoDB" id="2437002at2759"/>
<organism evidence="1 2">
    <name type="scientific">Modicella reniformis</name>
    <dbReference type="NCBI Taxonomy" id="1440133"/>
    <lineage>
        <taxon>Eukaryota</taxon>
        <taxon>Fungi</taxon>
        <taxon>Fungi incertae sedis</taxon>
        <taxon>Mucoromycota</taxon>
        <taxon>Mortierellomycotina</taxon>
        <taxon>Mortierellomycetes</taxon>
        <taxon>Mortierellales</taxon>
        <taxon>Mortierellaceae</taxon>
        <taxon>Modicella</taxon>
    </lineage>
</organism>
<protein>
    <submittedName>
        <fullName evidence="1">Uncharacterized protein</fullName>
    </submittedName>
</protein>
<reference evidence="1" key="1">
    <citation type="journal article" date="2020" name="Fungal Divers.">
        <title>Resolving the Mortierellaceae phylogeny through synthesis of multi-gene phylogenetics and phylogenomics.</title>
        <authorList>
            <person name="Vandepol N."/>
            <person name="Liber J."/>
            <person name="Desiro A."/>
            <person name="Na H."/>
            <person name="Kennedy M."/>
            <person name="Barry K."/>
            <person name="Grigoriev I.V."/>
            <person name="Miller A.N."/>
            <person name="O'Donnell K."/>
            <person name="Stajich J.E."/>
            <person name="Bonito G."/>
        </authorList>
    </citation>
    <scope>NUCLEOTIDE SEQUENCE</scope>
    <source>
        <strain evidence="1">MES-2147</strain>
    </source>
</reference>
<evidence type="ECO:0000313" key="1">
    <source>
        <dbReference type="EMBL" id="KAF9999010.1"/>
    </source>
</evidence>
<evidence type="ECO:0000313" key="2">
    <source>
        <dbReference type="Proteomes" id="UP000749646"/>
    </source>
</evidence>
<keyword evidence="2" id="KW-1185">Reference proteome</keyword>
<accession>A0A9P6ST06</accession>
<proteinExistence type="predicted"/>
<gene>
    <name evidence="1" type="ORF">BGZ65_005563</name>
</gene>